<dbReference type="AlphaFoldDB" id="A0AAJ1YIQ2"/>
<dbReference type="EMBL" id="JAVIGA010000024">
    <property type="protein sequence ID" value="MDQ9128569.1"/>
    <property type="molecule type" value="Genomic_DNA"/>
</dbReference>
<gene>
    <name evidence="1" type="ORF">RDT67_19310</name>
</gene>
<accession>A0AAJ1YIQ2</accession>
<dbReference type="Proteomes" id="UP001224622">
    <property type="component" value="Unassembled WGS sequence"/>
</dbReference>
<organism evidence="1 2">
    <name type="scientific">Serratia fonticola</name>
    <dbReference type="NCBI Taxonomy" id="47917"/>
    <lineage>
        <taxon>Bacteria</taxon>
        <taxon>Pseudomonadati</taxon>
        <taxon>Pseudomonadota</taxon>
        <taxon>Gammaproteobacteria</taxon>
        <taxon>Enterobacterales</taxon>
        <taxon>Yersiniaceae</taxon>
        <taxon>Serratia</taxon>
    </lineage>
</organism>
<reference evidence="1" key="1">
    <citation type="submission" date="2023-08" db="EMBL/GenBank/DDBJ databases">
        <title>The Comparative Genomic Analysis of Yersiniaceae from Polar Regions.</title>
        <authorList>
            <person name="Goncharov A."/>
            <person name="Aslanov B."/>
            <person name="Kolodzhieva V."/>
            <person name="Azarov D."/>
            <person name="Mochov A."/>
            <person name="Lebedeva E."/>
        </authorList>
    </citation>
    <scope>NUCLEOTIDE SEQUENCE</scope>
    <source>
        <strain evidence="1">Vf</strain>
    </source>
</reference>
<sequence length="115" mass="12504">MMVQQMYYFDNGFVFNIPPAPYGRRIWVPLLMATALGRDAKAKHKLVFNGVTVAEAEANGGVAFPSNMRIDLSATKVTSWSGYIEANQSATIQAVAETNGEASTPKCINVQFGGW</sequence>
<evidence type="ECO:0000313" key="2">
    <source>
        <dbReference type="Proteomes" id="UP001224622"/>
    </source>
</evidence>
<proteinExistence type="predicted"/>
<comment type="caution">
    <text evidence="1">The sequence shown here is derived from an EMBL/GenBank/DDBJ whole genome shotgun (WGS) entry which is preliminary data.</text>
</comment>
<dbReference type="RefSeq" id="WP_179244695.1">
    <property type="nucleotide sequence ID" value="NZ_JACBJC010000002.1"/>
</dbReference>
<evidence type="ECO:0000313" key="1">
    <source>
        <dbReference type="EMBL" id="MDQ9128569.1"/>
    </source>
</evidence>
<protein>
    <submittedName>
        <fullName evidence="1">Uncharacterized protein</fullName>
    </submittedName>
</protein>
<name>A0AAJ1YIQ2_SERFO</name>